<comment type="caution">
    <text evidence="2">The sequence shown here is derived from an EMBL/GenBank/DDBJ whole genome shotgun (WGS) entry which is preliminary data.</text>
</comment>
<accession>A0ABQ1HER6</accession>
<dbReference type="EMBL" id="BMGA01000002">
    <property type="protein sequence ID" value="GGA74257.1"/>
    <property type="molecule type" value="Genomic_DNA"/>
</dbReference>
<name>A0ABQ1HER6_9FLAO</name>
<gene>
    <name evidence="2" type="ORF">GCM10008015_13720</name>
</gene>
<evidence type="ECO:0000313" key="3">
    <source>
        <dbReference type="Proteomes" id="UP000658793"/>
    </source>
</evidence>
<protein>
    <recommendedName>
        <fullName evidence="4">DUF1735 domain-containing protein</fullName>
    </recommendedName>
</protein>
<feature type="chain" id="PRO_5046454688" description="DUF1735 domain-containing protein" evidence="1">
    <location>
        <begin position="24"/>
        <end position="347"/>
    </location>
</feature>
<evidence type="ECO:0000256" key="1">
    <source>
        <dbReference type="SAM" id="SignalP"/>
    </source>
</evidence>
<evidence type="ECO:0008006" key="4">
    <source>
        <dbReference type="Google" id="ProtNLM"/>
    </source>
</evidence>
<keyword evidence="3" id="KW-1185">Reference proteome</keyword>
<feature type="signal peptide" evidence="1">
    <location>
        <begin position="1"/>
        <end position="23"/>
    </location>
</feature>
<reference evidence="3" key="1">
    <citation type="journal article" date="2019" name="Int. J. Syst. Evol. Microbiol.">
        <title>The Global Catalogue of Microorganisms (GCM) 10K type strain sequencing project: providing services to taxonomists for standard genome sequencing and annotation.</title>
        <authorList>
            <consortium name="The Broad Institute Genomics Platform"/>
            <consortium name="The Broad Institute Genome Sequencing Center for Infectious Disease"/>
            <person name="Wu L."/>
            <person name="Ma J."/>
        </authorList>
    </citation>
    <scope>NUCLEOTIDE SEQUENCE [LARGE SCALE GENOMIC DNA]</scope>
    <source>
        <strain evidence="3">CGMCC 1.12811</strain>
    </source>
</reference>
<dbReference type="Proteomes" id="UP000658793">
    <property type="component" value="Unassembled WGS sequence"/>
</dbReference>
<keyword evidence="1" id="KW-0732">Signal</keyword>
<dbReference type="RefSeq" id="WP_188493559.1">
    <property type="nucleotide sequence ID" value="NZ_BMGA01000002.1"/>
</dbReference>
<dbReference type="PROSITE" id="PS51257">
    <property type="entry name" value="PROKAR_LIPOPROTEIN"/>
    <property type="match status" value="1"/>
</dbReference>
<organism evidence="2 3">
    <name type="scientific">Flavobacterium palustre</name>
    <dbReference type="NCBI Taxonomy" id="1476463"/>
    <lineage>
        <taxon>Bacteria</taxon>
        <taxon>Pseudomonadati</taxon>
        <taxon>Bacteroidota</taxon>
        <taxon>Flavobacteriia</taxon>
        <taxon>Flavobacteriales</taxon>
        <taxon>Flavobacteriaceae</taxon>
        <taxon>Flavobacterium</taxon>
    </lineage>
</organism>
<sequence length="347" mass="38102">MKTLKWITGIALMSIFALTSCQSEIEEIEGENPNTNTANSTTATNLKRVAMYDGSSDDFIDDSSCSSIKFPFTAIVNGVELTFISQLSYESAINILGTLNNDEDKVVIKFPITIKMSDYTEVTVTSQSQYDAIIDNCDDAEDDGKDAISTLNIDYPVTILTYDASLVQTGSVTFSSEKELFTYMQNLSSTEYFSVKYPVNVTLADGSEMEIKSDTEFKASVTAALNIKETMDEAEDDKEDLETILVNGTFKVNSYINAGVDSTNNYLGATIDFANDWKVKSMTTLATLATGTYTVTSDVNVYLQMSFTGSTDFSLFNKTWKVSSFTASTITLESKTNSAIKLVLKQI</sequence>
<proteinExistence type="predicted"/>
<evidence type="ECO:0000313" key="2">
    <source>
        <dbReference type="EMBL" id="GGA74257.1"/>
    </source>
</evidence>